<evidence type="ECO:0000313" key="6">
    <source>
        <dbReference type="EMBL" id="PTQ78550.1"/>
    </source>
</evidence>
<dbReference type="HAMAP" id="MF_02066">
    <property type="entry name" value="CpoB"/>
    <property type="match status" value="1"/>
</dbReference>
<dbReference type="AlphaFoldDB" id="A0A2T5I3Z5"/>
<dbReference type="Gene3D" id="1.25.40.10">
    <property type="entry name" value="Tetratricopeptide repeat domain"/>
    <property type="match status" value="1"/>
</dbReference>
<dbReference type="GO" id="GO:0030288">
    <property type="term" value="C:outer membrane-bounded periplasmic space"/>
    <property type="evidence" value="ECO:0007669"/>
    <property type="project" value="UniProtKB-UniRule"/>
</dbReference>
<dbReference type="InterPro" id="IPR014162">
    <property type="entry name" value="CpoB_C"/>
</dbReference>
<evidence type="ECO:0000256" key="3">
    <source>
        <dbReference type="SAM" id="MobiDB-lite"/>
    </source>
</evidence>
<comment type="similarity">
    <text evidence="2">Belongs to the CpoB family.</text>
</comment>
<organism evidence="6 7">
    <name type="scientific">Nitrosomonas oligotropha</name>
    <dbReference type="NCBI Taxonomy" id="42354"/>
    <lineage>
        <taxon>Bacteria</taxon>
        <taxon>Pseudomonadati</taxon>
        <taxon>Pseudomonadota</taxon>
        <taxon>Betaproteobacteria</taxon>
        <taxon>Nitrosomonadales</taxon>
        <taxon>Nitrosomonadaceae</taxon>
        <taxon>Nitrosomonas</taxon>
    </lineage>
</organism>
<dbReference type="GO" id="GO:0043093">
    <property type="term" value="P:FtsZ-dependent cytokinesis"/>
    <property type="evidence" value="ECO:0007669"/>
    <property type="project" value="UniProtKB-UniRule"/>
</dbReference>
<dbReference type="GO" id="GO:0070206">
    <property type="term" value="P:protein trimerization"/>
    <property type="evidence" value="ECO:0007669"/>
    <property type="project" value="InterPro"/>
</dbReference>
<accession>A0A2T5I3Z5</accession>
<dbReference type="InterPro" id="IPR032519">
    <property type="entry name" value="YbgF_tri"/>
</dbReference>
<dbReference type="InterPro" id="IPR011990">
    <property type="entry name" value="TPR-like_helical_dom_sf"/>
</dbReference>
<evidence type="ECO:0000259" key="5">
    <source>
        <dbReference type="Pfam" id="PF16331"/>
    </source>
</evidence>
<evidence type="ECO:0000313" key="7">
    <source>
        <dbReference type="Proteomes" id="UP000244128"/>
    </source>
</evidence>
<evidence type="ECO:0000259" key="4">
    <source>
        <dbReference type="Pfam" id="PF13525"/>
    </source>
</evidence>
<dbReference type="Pfam" id="PF16331">
    <property type="entry name" value="TolA_bind_tri"/>
    <property type="match status" value="1"/>
</dbReference>
<dbReference type="RefSeq" id="WP_107802113.1">
    <property type="nucleotide sequence ID" value="NZ_QAOI01000002.1"/>
</dbReference>
<keyword evidence="2" id="KW-0574">Periplasm</keyword>
<keyword evidence="2" id="KW-0131">Cell cycle</keyword>
<proteinExistence type="inferred from homology"/>
<evidence type="ECO:0000256" key="1">
    <source>
        <dbReference type="ARBA" id="ARBA00022729"/>
    </source>
</evidence>
<dbReference type="SUPFAM" id="SSF48452">
    <property type="entry name" value="TPR-like"/>
    <property type="match status" value="1"/>
</dbReference>
<sequence length="307" mass="33423" precursor="true">MLIRAFLLLVLLSCNVSYAALFGDDKAREQINELRKQVKEMEARIAKMEEALNSQALLELYSKVETLEQELGKLNGQIEMLGNDNALLQKRQRDFYIDLDNRLRQIEQQSPQKRSPSSHLELNKGATSSVAAPSPSPSEQAAAAVPPVDADTVIPESPSSEVADASVTQDSGAVAANELTPPGTTESGAYKAASDLFKNGEYANAIGQFESFLESYPQSNLAPGAAYWIGNARYALRDYQLAIDAQRKLISKYPASNKVPDALLNIASSQLEMGDSKASKQTLENLLAKYPQSDAAKKAKQRLASIK</sequence>
<reference evidence="6 7" key="1">
    <citation type="submission" date="2018-04" db="EMBL/GenBank/DDBJ databases">
        <title>Active sludge and wastewater microbial communities from Klosterneuburg, Austria.</title>
        <authorList>
            <person name="Wagner M."/>
        </authorList>
    </citation>
    <scope>NUCLEOTIDE SEQUENCE [LARGE SCALE GENOMIC DNA]</scope>
    <source>
        <strain evidence="6 7">Nm49</strain>
    </source>
</reference>
<feature type="domain" description="YbgF trimerisation" evidence="5">
    <location>
        <begin position="41"/>
        <end position="112"/>
    </location>
</feature>
<dbReference type="EMBL" id="QAOI01000002">
    <property type="protein sequence ID" value="PTQ78550.1"/>
    <property type="molecule type" value="Genomic_DNA"/>
</dbReference>
<comment type="function">
    <text evidence="2">Mediates coordination of peptidoglycan synthesis and outer membrane constriction during cell division.</text>
</comment>
<feature type="chain" id="PRO_5015791387" description="Cell division coordinator CpoB" evidence="2">
    <location>
        <begin position="20"/>
        <end position="307"/>
    </location>
</feature>
<dbReference type="InterPro" id="IPR034706">
    <property type="entry name" value="CpoB"/>
</dbReference>
<comment type="subcellular location">
    <subcellularLocation>
        <location evidence="2">Periplasm</location>
    </subcellularLocation>
</comment>
<keyword evidence="2" id="KW-0132">Cell division</keyword>
<dbReference type="NCBIfam" id="TIGR02795">
    <property type="entry name" value="tol_pal_ybgF"/>
    <property type="match status" value="1"/>
</dbReference>
<feature type="compositionally biased region" description="Low complexity" evidence="3">
    <location>
        <begin position="126"/>
        <end position="151"/>
    </location>
</feature>
<dbReference type="Proteomes" id="UP000244128">
    <property type="component" value="Unassembled WGS sequence"/>
</dbReference>
<dbReference type="Gene3D" id="1.20.5.110">
    <property type="match status" value="1"/>
</dbReference>
<protein>
    <recommendedName>
        <fullName evidence="2">Cell division coordinator CpoB</fullName>
    </recommendedName>
</protein>
<feature type="signal peptide" evidence="2">
    <location>
        <begin position="1"/>
        <end position="19"/>
    </location>
</feature>
<name>A0A2T5I3Z5_9PROT</name>
<gene>
    <name evidence="2" type="primary">cpoB</name>
    <name evidence="6" type="ORF">C8R26_102119</name>
</gene>
<dbReference type="InterPro" id="IPR039565">
    <property type="entry name" value="BamD-like"/>
</dbReference>
<feature type="compositionally biased region" description="Polar residues" evidence="3">
    <location>
        <begin position="107"/>
        <end position="120"/>
    </location>
</feature>
<comment type="caution">
    <text evidence="6">The sequence shown here is derived from an EMBL/GenBank/DDBJ whole genome shotgun (WGS) entry which is preliminary data.</text>
</comment>
<evidence type="ECO:0000256" key="2">
    <source>
        <dbReference type="HAMAP-Rule" id="MF_02066"/>
    </source>
</evidence>
<feature type="domain" description="Outer membrane lipoprotein BamD-like" evidence="4">
    <location>
        <begin position="185"/>
        <end position="307"/>
    </location>
</feature>
<keyword evidence="1 2" id="KW-0732">Signal</keyword>
<keyword evidence="2" id="KW-0175">Coiled coil</keyword>
<feature type="region of interest" description="Disordered" evidence="3">
    <location>
        <begin position="107"/>
        <end position="187"/>
    </location>
</feature>
<dbReference type="Pfam" id="PF13525">
    <property type="entry name" value="YfiO"/>
    <property type="match status" value="1"/>
</dbReference>
<feature type="coiled-coil region" evidence="2">
    <location>
        <begin position="24"/>
        <end position="84"/>
    </location>
</feature>